<dbReference type="EMBL" id="DXBV01000054">
    <property type="protein sequence ID" value="HIZ30775.1"/>
    <property type="molecule type" value="Genomic_DNA"/>
</dbReference>
<gene>
    <name evidence="1" type="ORF">H9813_06055</name>
</gene>
<organism evidence="1 2">
    <name type="scientific">Candidatus Allofournierella merdipullorum</name>
    <dbReference type="NCBI Taxonomy" id="2838595"/>
    <lineage>
        <taxon>Bacteria</taxon>
        <taxon>Bacillati</taxon>
        <taxon>Bacillota</taxon>
        <taxon>Clostridia</taxon>
        <taxon>Eubacteriales</taxon>
        <taxon>Oscillospiraceae</taxon>
        <taxon>Allofournierella</taxon>
    </lineage>
</organism>
<dbReference type="Proteomes" id="UP000824035">
    <property type="component" value="Unassembled WGS sequence"/>
</dbReference>
<accession>A0A9D2E4U0</accession>
<protein>
    <submittedName>
        <fullName evidence="1">Uncharacterized protein</fullName>
    </submittedName>
</protein>
<reference evidence="1" key="2">
    <citation type="submission" date="2021-04" db="EMBL/GenBank/DDBJ databases">
        <authorList>
            <person name="Gilroy R."/>
        </authorList>
    </citation>
    <scope>NUCLEOTIDE SEQUENCE</scope>
    <source>
        <strain evidence="1">ChiGjej4B4-18154</strain>
    </source>
</reference>
<comment type="caution">
    <text evidence="1">The sequence shown here is derived from an EMBL/GenBank/DDBJ whole genome shotgun (WGS) entry which is preliminary data.</text>
</comment>
<evidence type="ECO:0000313" key="2">
    <source>
        <dbReference type="Proteomes" id="UP000824035"/>
    </source>
</evidence>
<name>A0A9D2E4U0_9FIRM</name>
<reference evidence="1" key="1">
    <citation type="journal article" date="2021" name="PeerJ">
        <title>Extensive microbial diversity within the chicken gut microbiome revealed by metagenomics and culture.</title>
        <authorList>
            <person name="Gilroy R."/>
            <person name="Ravi A."/>
            <person name="Getino M."/>
            <person name="Pursley I."/>
            <person name="Horton D.L."/>
            <person name="Alikhan N.F."/>
            <person name="Baker D."/>
            <person name="Gharbi K."/>
            <person name="Hall N."/>
            <person name="Watson M."/>
            <person name="Adriaenssens E.M."/>
            <person name="Foster-Nyarko E."/>
            <person name="Jarju S."/>
            <person name="Secka A."/>
            <person name="Antonio M."/>
            <person name="Oren A."/>
            <person name="Chaudhuri R.R."/>
            <person name="La Ragione R."/>
            <person name="Hildebrand F."/>
            <person name="Pallen M.J."/>
        </authorList>
    </citation>
    <scope>NUCLEOTIDE SEQUENCE</scope>
    <source>
        <strain evidence="1">ChiGjej4B4-18154</strain>
    </source>
</reference>
<dbReference type="AlphaFoldDB" id="A0A9D2E4U0"/>
<evidence type="ECO:0000313" key="1">
    <source>
        <dbReference type="EMBL" id="HIZ30775.1"/>
    </source>
</evidence>
<proteinExistence type="predicted"/>
<sequence length="143" mass="16261">MSIPRFDFQTLQDIPSRLNHRDTPRLTITEKGLISINGALRSRVGERRAFWAKISPDGRYMALCTREEPNLQFGLRSGRTYHAALCRLVEGMGFTLPVVYTMEWDEEHSAWIGCCEEIAPPPALSVLCEEKIARRRKAAGRQA</sequence>